<proteinExistence type="predicted"/>
<feature type="region of interest" description="Disordered" evidence="1">
    <location>
        <begin position="1"/>
        <end position="27"/>
    </location>
</feature>
<comment type="caution">
    <text evidence="3">The sequence shown here is derived from an EMBL/GenBank/DDBJ whole genome shotgun (WGS) entry which is preliminary data.</text>
</comment>
<dbReference type="InterPro" id="IPR032635">
    <property type="entry name" value="Anti_2"/>
</dbReference>
<name>A0A8J7R229_9HYPH</name>
<evidence type="ECO:0000313" key="3">
    <source>
        <dbReference type="EMBL" id="MBP0438775.1"/>
    </source>
</evidence>
<evidence type="ECO:0000256" key="1">
    <source>
        <dbReference type="SAM" id="MobiDB-lite"/>
    </source>
</evidence>
<sequence>MSKADDVSVTTASIAGGQPADTQMISDQSTIRNAVSQADLSTLDQTGMAWTNDETGSRGAISSISEYADSGATCRKFVVSRESYNGVSLYDGDACLVNGRDWKMRAFKSM</sequence>
<dbReference type="RefSeq" id="WP_209334792.1">
    <property type="nucleotide sequence ID" value="NZ_JAGIYY010000002.1"/>
</dbReference>
<protein>
    <recommendedName>
        <fullName evidence="2">Surface antigen domain-containing protein</fullName>
    </recommendedName>
</protein>
<feature type="domain" description="Surface antigen" evidence="2">
    <location>
        <begin position="6"/>
        <end position="109"/>
    </location>
</feature>
<accession>A0A8J7R229</accession>
<dbReference type="AlphaFoldDB" id="A0A8J7R229"/>
<keyword evidence="4" id="KW-1185">Reference proteome</keyword>
<reference evidence="3" key="1">
    <citation type="submission" date="2021-03" db="EMBL/GenBank/DDBJ databases">
        <title>Genome sequencing and assembly of Tianweitania sediminis.</title>
        <authorList>
            <person name="Chhetri G."/>
        </authorList>
    </citation>
    <scope>NUCLEOTIDE SEQUENCE</scope>
    <source>
        <strain evidence="3">Z8</strain>
    </source>
</reference>
<evidence type="ECO:0000313" key="4">
    <source>
        <dbReference type="Proteomes" id="UP000666240"/>
    </source>
</evidence>
<organism evidence="3 4">
    <name type="scientific">Tianweitania sediminis</name>
    <dbReference type="NCBI Taxonomy" id="1502156"/>
    <lineage>
        <taxon>Bacteria</taxon>
        <taxon>Pseudomonadati</taxon>
        <taxon>Pseudomonadota</taxon>
        <taxon>Alphaproteobacteria</taxon>
        <taxon>Hyphomicrobiales</taxon>
        <taxon>Phyllobacteriaceae</taxon>
        <taxon>Tianweitania</taxon>
    </lineage>
</organism>
<gene>
    <name evidence="3" type="ORF">J5Y06_08955</name>
</gene>
<dbReference type="EMBL" id="JAGIYY010000002">
    <property type="protein sequence ID" value="MBP0438775.1"/>
    <property type="molecule type" value="Genomic_DNA"/>
</dbReference>
<evidence type="ECO:0000259" key="2">
    <source>
        <dbReference type="Pfam" id="PF16998"/>
    </source>
</evidence>
<dbReference type="Pfam" id="PF16998">
    <property type="entry name" value="17kDa_Anti_2"/>
    <property type="match status" value="1"/>
</dbReference>
<dbReference type="Proteomes" id="UP000666240">
    <property type="component" value="Unassembled WGS sequence"/>
</dbReference>